<organism evidence="1 2">
    <name type="scientific">Halteria grandinella</name>
    <dbReference type="NCBI Taxonomy" id="5974"/>
    <lineage>
        <taxon>Eukaryota</taxon>
        <taxon>Sar</taxon>
        <taxon>Alveolata</taxon>
        <taxon>Ciliophora</taxon>
        <taxon>Intramacronucleata</taxon>
        <taxon>Spirotrichea</taxon>
        <taxon>Stichotrichia</taxon>
        <taxon>Sporadotrichida</taxon>
        <taxon>Halteriidae</taxon>
        <taxon>Halteria</taxon>
    </lineage>
</organism>
<name>A0A8J8NCQ1_HALGN</name>
<accession>A0A8J8NCQ1</accession>
<reference evidence="1" key="1">
    <citation type="submission" date="2019-06" db="EMBL/GenBank/DDBJ databases">
        <authorList>
            <person name="Zheng W."/>
        </authorList>
    </citation>
    <scope>NUCLEOTIDE SEQUENCE</scope>
    <source>
        <strain evidence="1">QDHG01</strain>
    </source>
</reference>
<sequence>MPDLIRTTVKLNPLLIIEFKLQNSIQSTPLYDSHELSKSCTSRKRQRPSWLRSATAFVPWTSFQPNEQQRQYDASTPKCKRTFLPLAKWLHATAIAQTFDNVDEQRRSPVWADQRQRKGRVSKSMKFMTFKLFQIQLAATVQQRRIKSHASSYSSSKPR</sequence>
<comment type="caution">
    <text evidence="1">The sequence shown here is derived from an EMBL/GenBank/DDBJ whole genome shotgun (WGS) entry which is preliminary data.</text>
</comment>
<dbReference type="EMBL" id="RRYP01021762">
    <property type="protein sequence ID" value="TNV72578.1"/>
    <property type="molecule type" value="Genomic_DNA"/>
</dbReference>
<keyword evidence="2" id="KW-1185">Reference proteome</keyword>
<gene>
    <name evidence="1" type="ORF">FGO68_gene13611</name>
</gene>
<dbReference type="Proteomes" id="UP000785679">
    <property type="component" value="Unassembled WGS sequence"/>
</dbReference>
<proteinExistence type="predicted"/>
<evidence type="ECO:0000313" key="2">
    <source>
        <dbReference type="Proteomes" id="UP000785679"/>
    </source>
</evidence>
<protein>
    <submittedName>
        <fullName evidence="1">Uncharacterized protein</fullName>
    </submittedName>
</protein>
<evidence type="ECO:0000313" key="1">
    <source>
        <dbReference type="EMBL" id="TNV72578.1"/>
    </source>
</evidence>
<dbReference type="AlphaFoldDB" id="A0A8J8NCQ1"/>